<dbReference type="InterPro" id="IPR036291">
    <property type="entry name" value="NAD(P)-bd_dom_sf"/>
</dbReference>
<dbReference type="AlphaFoldDB" id="A0A9P7FP32"/>
<comment type="similarity">
    <text evidence="1">Belongs to the short-chain dehydrogenases/reductases (SDR) family.</text>
</comment>
<sequence length="265" mass="28584">MEHVSKGVAFVTGAAQGVGRAIALRLADDGYDMAINDITSSRESLDQLSHEILEKQHRKVCRVIGDVSIEREVEAMIECVVEDLGRLDVMVANAGLNLIKPMLESESAVSACFLYAGKQMIAQGTGGRIIGSSSVVGKQGEQNMSAYSSTKFAVRGLTQAAARELGHHNITVNAYAPGAIDTPLLQNLSGSRTHFYEEESKKAALGHIGKPVEVASLVSYLVSEEAHFITGKCLVFYLCRLSHSERCYLFNPGQSVSVNGGRFFD</sequence>
<dbReference type="GO" id="GO:0016491">
    <property type="term" value="F:oxidoreductase activity"/>
    <property type="evidence" value="ECO:0007669"/>
    <property type="project" value="UniProtKB-KW"/>
</dbReference>
<dbReference type="InterPro" id="IPR020904">
    <property type="entry name" value="Sc_DH/Rdtase_CS"/>
</dbReference>
<reference evidence="4" key="1">
    <citation type="submission" date="2021-02" db="EMBL/GenBank/DDBJ databases">
        <authorList>
            <person name="Nieuwenhuis M."/>
            <person name="Van De Peppel L.J.J."/>
        </authorList>
    </citation>
    <scope>NUCLEOTIDE SEQUENCE</scope>
    <source>
        <strain evidence="4">D49</strain>
    </source>
</reference>
<protein>
    <recommendedName>
        <fullName evidence="6">NAD(P)-binding protein</fullName>
    </recommendedName>
</protein>
<evidence type="ECO:0000313" key="5">
    <source>
        <dbReference type="Proteomes" id="UP000717328"/>
    </source>
</evidence>
<dbReference type="PRINTS" id="PR00080">
    <property type="entry name" value="SDRFAMILY"/>
</dbReference>
<evidence type="ECO:0000313" key="4">
    <source>
        <dbReference type="EMBL" id="KAG5635543.1"/>
    </source>
</evidence>
<proteinExistence type="inferred from homology"/>
<dbReference type="PANTHER" id="PTHR24321">
    <property type="entry name" value="DEHYDROGENASES, SHORT CHAIN"/>
    <property type="match status" value="1"/>
</dbReference>
<dbReference type="EMBL" id="JABCKI010006068">
    <property type="protein sequence ID" value="KAG5635543.1"/>
    <property type="molecule type" value="Genomic_DNA"/>
</dbReference>
<keyword evidence="2" id="KW-0521">NADP</keyword>
<dbReference type="PANTHER" id="PTHR24321:SF8">
    <property type="entry name" value="ESTRADIOL 17-BETA-DEHYDROGENASE 8-RELATED"/>
    <property type="match status" value="1"/>
</dbReference>
<dbReference type="PROSITE" id="PS00061">
    <property type="entry name" value="ADH_SHORT"/>
    <property type="match status" value="1"/>
</dbReference>
<dbReference type="Proteomes" id="UP000717328">
    <property type="component" value="Unassembled WGS sequence"/>
</dbReference>
<name>A0A9P7FP32_9AGAR</name>
<gene>
    <name evidence="4" type="ORF">H0H81_010905</name>
</gene>
<dbReference type="SUPFAM" id="SSF51735">
    <property type="entry name" value="NAD(P)-binding Rossmann-fold domains"/>
    <property type="match status" value="1"/>
</dbReference>
<reference evidence="4" key="2">
    <citation type="submission" date="2021-10" db="EMBL/GenBank/DDBJ databases">
        <title>Phylogenomics reveals ancestral predisposition of the termite-cultivated fungus Termitomyces towards a domesticated lifestyle.</title>
        <authorList>
            <person name="Auxier B."/>
            <person name="Grum-Grzhimaylo A."/>
            <person name="Cardenas M.E."/>
            <person name="Lodge J.D."/>
            <person name="Laessoe T."/>
            <person name="Pedersen O."/>
            <person name="Smith M.E."/>
            <person name="Kuyper T.W."/>
            <person name="Franco-Molano E.A."/>
            <person name="Baroni T.J."/>
            <person name="Aanen D.K."/>
        </authorList>
    </citation>
    <scope>NUCLEOTIDE SEQUENCE</scope>
    <source>
        <strain evidence="4">D49</strain>
    </source>
</reference>
<keyword evidence="5" id="KW-1185">Reference proteome</keyword>
<organism evidence="4 5">
    <name type="scientific">Sphagnurus paluster</name>
    <dbReference type="NCBI Taxonomy" id="117069"/>
    <lineage>
        <taxon>Eukaryota</taxon>
        <taxon>Fungi</taxon>
        <taxon>Dikarya</taxon>
        <taxon>Basidiomycota</taxon>
        <taxon>Agaricomycotina</taxon>
        <taxon>Agaricomycetes</taxon>
        <taxon>Agaricomycetidae</taxon>
        <taxon>Agaricales</taxon>
        <taxon>Tricholomatineae</taxon>
        <taxon>Lyophyllaceae</taxon>
        <taxon>Sphagnurus</taxon>
    </lineage>
</organism>
<keyword evidence="3" id="KW-0560">Oxidoreductase</keyword>
<dbReference type="Pfam" id="PF13561">
    <property type="entry name" value="adh_short_C2"/>
    <property type="match status" value="1"/>
</dbReference>
<evidence type="ECO:0000256" key="2">
    <source>
        <dbReference type="ARBA" id="ARBA00022857"/>
    </source>
</evidence>
<dbReference type="Gene3D" id="3.40.50.720">
    <property type="entry name" value="NAD(P)-binding Rossmann-like Domain"/>
    <property type="match status" value="1"/>
</dbReference>
<dbReference type="FunFam" id="3.40.50.720:FF:000084">
    <property type="entry name" value="Short-chain dehydrogenase reductase"/>
    <property type="match status" value="1"/>
</dbReference>
<dbReference type="InterPro" id="IPR002347">
    <property type="entry name" value="SDR_fam"/>
</dbReference>
<evidence type="ECO:0000256" key="3">
    <source>
        <dbReference type="ARBA" id="ARBA00023002"/>
    </source>
</evidence>
<dbReference type="OrthoDB" id="498125at2759"/>
<accession>A0A9P7FP32</accession>
<evidence type="ECO:0000256" key="1">
    <source>
        <dbReference type="ARBA" id="ARBA00006484"/>
    </source>
</evidence>
<dbReference type="PRINTS" id="PR00081">
    <property type="entry name" value="GDHRDH"/>
</dbReference>
<comment type="caution">
    <text evidence="4">The sequence shown here is derived from an EMBL/GenBank/DDBJ whole genome shotgun (WGS) entry which is preliminary data.</text>
</comment>
<evidence type="ECO:0008006" key="6">
    <source>
        <dbReference type="Google" id="ProtNLM"/>
    </source>
</evidence>